<feature type="active site" description="Nucleophile" evidence="8">
    <location>
        <position position="12"/>
    </location>
</feature>
<dbReference type="OrthoDB" id="9814110at2"/>
<feature type="binding site" evidence="11">
    <location>
        <position position="12"/>
    </location>
    <ligand>
        <name>Mg(2+)</name>
        <dbReference type="ChEBI" id="CHEBI:18420"/>
    </ligand>
</feature>
<feature type="binding site" evidence="9">
    <location>
        <begin position="12"/>
        <end position="14"/>
    </location>
    <ligand>
        <name>substrate</name>
    </ligand>
</feature>
<dbReference type="GO" id="GO:0016791">
    <property type="term" value="F:phosphatase activity"/>
    <property type="evidence" value="ECO:0007669"/>
    <property type="project" value="InterPro"/>
</dbReference>
<feature type="site" description="Stabilizes the phosphoryl group" evidence="10">
    <location>
        <position position="105"/>
    </location>
</feature>
<evidence type="ECO:0000256" key="2">
    <source>
        <dbReference type="ARBA" id="ARBA00022490"/>
    </source>
</evidence>
<reference evidence="12 13" key="1">
    <citation type="submission" date="2016-10" db="EMBL/GenBank/DDBJ databases">
        <authorList>
            <person name="de Groot N.N."/>
        </authorList>
    </citation>
    <scope>NUCLEOTIDE SEQUENCE [LARGE SCALE GENOMIC DNA]</scope>
    <source>
        <strain evidence="12 13">DSM 16077</strain>
    </source>
</reference>
<evidence type="ECO:0000313" key="13">
    <source>
        <dbReference type="Proteomes" id="UP000199759"/>
    </source>
</evidence>
<evidence type="ECO:0000256" key="11">
    <source>
        <dbReference type="PIRSR" id="PIRSR004682-4"/>
    </source>
</evidence>
<feature type="site" description="Contributes to substrate recognition" evidence="10">
    <location>
        <position position="104"/>
    </location>
</feature>
<dbReference type="GO" id="GO:0046872">
    <property type="term" value="F:metal ion binding"/>
    <property type="evidence" value="ECO:0007669"/>
    <property type="project" value="UniProtKB-KW"/>
</dbReference>
<dbReference type="RefSeq" id="WP_091768577.1">
    <property type="nucleotide sequence ID" value="NZ_JBLXBE010000005.1"/>
</dbReference>
<dbReference type="PANTHER" id="PTHR42891">
    <property type="entry name" value="D-GLYCERO-BETA-D-MANNO-HEPTOSE-1,7-BISPHOSPHATE 7-PHOSPHATASE"/>
    <property type="match status" value="1"/>
</dbReference>
<evidence type="ECO:0000256" key="10">
    <source>
        <dbReference type="PIRSR" id="PIRSR004682-3"/>
    </source>
</evidence>
<dbReference type="InterPro" id="IPR006549">
    <property type="entry name" value="HAD-SF_hydro_IIIA"/>
</dbReference>
<proteinExistence type="inferred from homology"/>
<comment type="similarity">
    <text evidence="7">Belongs to the gmhB family.</text>
</comment>
<evidence type="ECO:0000256" key="1">
    <source>
        <dbReference type="ARBA" id="ARBA00004496"/>
    </source>
</evidence>
<feature type="binding site" evidence="9">
    <location>
        <position position="131"/>
    </location>
    <ligand>
        <name>substrate</name>
    </ligand>
</feature>
<evidence type="ECO:0000256" key="6">
    <source>
        <dbReference type="ARBA" id="ARBA00031828"/>
    </source>
</evidence>
<evidence type="ECO:0000256" key="7">
    <source>
        <dbReference type="PIRNR" id="PIRNR004682"/>
    </source>
</evidence>
<dbReference type="GO" id="GO:0005975">
    <property type="term" value="P:carbohydrate metabolic process"/>
    <property type="evidence" value="ECO:0007669"/>
    <property type="project" value="InterPro"/>
</dbReference>
<keyword evidence="5 7" id="KW-0119">Carbohydrate metabolism</keyword>
<keyword evidence="2 7" id="KW-0963">Cytoplasm</keyword>
<name>A0A1G9QST5_9PROT</name>
<sequence>MPMREPFLVLLDRDGTINIDRHYLGDPAGLEFLPGALDGLTALRDAGAVLAIVTNQSGIGRGMFDREQADTVNDHLLAMLGAHGVEIAHVALCPHAPDEGCDCRKPAPGLAVEAAAATGLPLAQAWVIGDKSSDTGLADAVGARGILITADRLASPAEHFTARDLVEAAAIILAEQ</sequence>
<feature type="binding site" evidence="11">
    <location>
        <position position="14"/>
    </location>
    <ligand>
        <name>Mg(2+)</name>
        <dbReference type="ChEBI" id="CHEBI:18420"/>
    </ligand>
</feature>
<dbReference type="PIRSF" id="PIRSF004682">
    <property type="entry name" value="GmhB"/>
    <property type="match status" value="1"/>
</dbReference>
<keyword evidence="11" id="KW-0862">Zinc</keyword>
<dbReference type="Proteomes" id="UP000199759">
    <property type="component" value="Unassembled WGS sequence"/>
</dbReference>
<feature type="site" description="Stabilizes the phosphoryl group" evidence="10">
    <location>
        <position position="54"/>
    </location>
</feature>
<evidence type="ECO:0000256" key="5">
    <source>
        <dbReference type="ARBA" id="ARBA00023277"/>
    </source>
</evidence>
<feature type="binding site" evidence="9">
    <location>
        <begin position="54"/>
        <end position="57"/>
    </location>
    <ligand>
        <name>substrate</name>
    </ligand>
</feature>
<dbReference type="InterPro" id="IPR004446">
    <property type="entry name" value="Heptose_bisP_phosphatase"/>
</dbReference>
<evidence type="ECO:0000313" key="12">
    <source>
        <dbReference type="EMBL" id="SDM13637.1"/>
    </source>
</evidence>
<dbReference type="Pfam" id="PF13242">
    <property type="entry name" value="Hydrolase_like"/>
    <property type="match status" value="1"/>
</dbReference>
<keyword evidence="4 7" id="KW-0378">Hydrolase</keyword>
<organism evidence="12 13">
    <name type="scientific">Maricaulis salignorans</name>
    <dbReference type="NCBI Taxonomy" id="144026"/>
    <lineage>
        <taxon>Bacteria</taxon>
        <taxon>Pseudomonadati</taxon>
        <taxon>Pseudomonadota</taxon>
        <taxon>Alphaproteobacteria</taxon>
        <taxon>Maricaulales</taxon>
        <taxon>Maricaulaceae</taxon>
        <taxon>Maricaulis</taxon>
    </lineage>
</organism>
<feature type="binding site" evidence="9">
    <location>
        <begin position="20"/>
        <end position="23"/>
    </location>
    <ligand>
        <name>substrate</name>
    </ligand>
</feature>
<feature type="binding site" evidence="11">
    <location>
        <position position="130"/>
    </location>
    <ligand>
        <name>Mg(2+)</name>
        <dbReference type="ChEBI" id="CHEBI:18420"/>
    </ligand>
</feature>
<dbReference type="InterPro" id="IPR006543">
    <property type="entry name" value="Histidinol-phos"/>
</dbReference>
<evidence type="ECO:0000256" key="8">
    <source>
        <dbReference type="PIRSR" id="PIRSR004682-1"/>
    </source>
</evidence>
<dbReference type="SUPFAM" id="SSF56784">
    <property type="entry name" value="HAD-like"/>
    <property type="match status" value="1"/>
</dbReference>
<dbReference type="EC" id="3.1.3.-" evidence="7"/>
<feature type="active site" description="Proton donor" evidence="8">
    <location>
        <position position="14"/>
    </location>
</feature>
<dbReference type="PANTHER" id="PTHR42891:SF1">
    <property type="entry name" value="D-GLYCERO-BETA-D-MANNO-HEPTOSE-1,7-BISPHOSPHATE 7-PHOSPHATASE"/>
    <property type="match status" value="1"/>
</dbReference>
<dbReference type="InterPro" id="IPR023214">
    <property type="entry name" value="HAD_sf"/>
</dbReference>
<dbReference type="EMBL" id="FNHG01000005">
    <property type="protein sequence ID" value="SDM13637.1"/>
    <property type="molecule type" value="Genomic_DNA"/>
</dbReference>
<dbReference type="NCBIfam" id="TIGR01662">
    <property type="entry name" value="HAD-SF-IIIA"/>
    <property type="match status" value="1"/>
</dbReference>
<accession>A0A1G9QST5</accession>
<comment type="cofactor">
    <cofactor evidence="11">
        <name>Zn(2+)</name>
        <dbReference type="ChEBI" id="CHEBI:29105"/>
    </cofactor>
</comment>
<protein>
    <recommendedName>
        <fullName evidence="6 7">D,D-heptose 1,7-bisphosphate phosphatase</fullName>
        <ecNumber evidence="7">3.1.3.-</ecNumber>
    </recommendedName>
</protein>
<dbReference type="NCBIfam" id="TIGR01656">
    <property type="entry name" value="Histidinol-ppas"/>
    <property type="match status" value="1"/>
</dbReference>
<dbReference type="InterPro" id="IPR036412">
    <property type="entry name" value="HAD-like_sf"/>
</dbReference>
<evidence type="ECO:0000256" key="9">
    <source>
        <dbReference type="PIRSR" id="PIRSR004682-2"/>
    </source>
</evidence>
<dbReference type="AlphaFoldDB" id="A0A1G9QST5"/>
<dbReference type="STRING" id="144026.SAMN04488568_105134"/>
<evidence type="ECO:0000256" key="4">
    <source>
        <dbReference type="ARBA" id="ARBA00022801"/>
    </source>
</evidence>
<feature type="binding site" evidence="11">
    <location>
        <position position="103"/>
    </location>
    <ligand>
        <name>Zn(2+)</name>
        <dbReference type="ChEBI" id="CHEBI:29105"/>
    </ligand>
</feature>
<keyword evidence="3 11" id="KW-0479">Metal-binding</keyword>
<keyword evidence="13" id="KW-1185">Reference proteome</keyword>
<dbReference type="GO" id="GO:0005737">
    <property type="term" value="C:cytoplasm"/>
    <property type="evidence" value="ECO:0007669"/>
    <property type="project" value="UniProtKB-SubCell"/>
</dbReference>
<dbReference type="CDD" id="cd07503">
    <property type="entry name" value="HAD_HisB-N"/>
    <property type="match status" value="1"/>
</dbReference>
<feature type="binding site" evidence="11">
    <location>
        <position position="131"/>
    </location>
    <ligand>
        <name>Mg(2+)</name>
        <dbReference type="ChEBI" id="CHEBI:18420"/>
    </ligand>
</feature>
<gene>
    <name evidence="12" type="ORF">SAMN04488568_105134</name>
</gene>
<feature type="binding site" evidence="11">
    <location>
        <position position="93"/>
    </location>
    <ligand>
        <name>Zn(2+)</name>
        <dbReference type="ChEBI" id="CHEBI:29105"/>
    </ligand>
</feature>
<feature type="binding site" evidence="11">
    <location>
        <position position="95"/>
    </location>
    <ligand>
        <name>Zn(2+)</name>
        <dbReference type="ChEBI" id="CHEBI:29105"/>
    </ligand>
</feature>
<evidence type="ECO:0000256" key="3">
    <source>
        <dbReference type="ARBA" id="ARBA00022723"/>
    </source>
</evidence>
<comment type="cofactor">
    <cofactor evidence="11">
        <name>Mg(2+)</name>
        <dbReference type="ChEBI" id="CHEBI:18420"/>
    </cofactor>
</comment>
<feature type="binding site" evidence="9">
    <location>
        <begin position="104"/>
        <end position="105"/>
    </location>
    <ligand>
        <name>substrate</name>
    </ligand>
</feature>
<comment type="subcellular location">
    <subcellularLocation>
        <location evidence="1 7">Cytoplasm</location>
    </subcellularLocation>
</comment>
<keyword evidence="11" id="KW-0460">Magnesium</keyword>
<dbReference type="Gene3D" id="3.40.50.1000">
    <property type="entry name" value="HAD superfamily/HAD-like"/>
    <property type="match status" value="1"/>
</dbReference>
<feature type="binding site" evidence="11">
    <location>
        <position position="101"/>
    </location>
    <ligand>
        <name>Zn(2+)</name>
        <dbReference type="ChEBI" id="CHEBI:29105"/>
    </ligand>
</feature>